<organism evidence="2 3">
    <name type="scientific">Infirmifilum uzonense</name>
    <dbReference type="NCBI Taxonomy" id="1550241"/>
    <lineage>
        <taxon>Archaea</taxon>
        <taxon>Thermoproteota</taxon>
        <taxon>Thermoprotei</taxon>
        <taxon>Thermofilales</taxon>
        <taxon>Thermofilaceae</taxon>
        <taxon>Infirmifilum</taxon>
    </lineage>
</organism>
<keyword evidence="3" id="KW-1185">Reference proteome</keyword>
<dbReference type="STRING" id="1550241.MA03_05440"/>
<protein>
    <submittedName>
        <fullName evidence="2">Uncharacterized protein</fullName>
    </submittedName>
</protein>
<feature type="transmembrane region" description="Helical" evidence="1">
    <location>
        <begin position="67"/>
        <end position="90"/>
    </location>
</feature>
<feature type="transmembrane region" description="Helical" evidence="1">
    <location>
        <begin position="110"/>
        <end position="130"/>
    </location>
</feature>
<name>A0A0F7FIS7_9CREN</name>
<gene>
    <name evidence="2" type="ORF">MA03_05440</name>
</gene>
<dbReference type="EMBL" id="CP009961">
    <property type="protein sequence ID" value="AKG38822.1"/>
    <property type="molecule type" value="Genomic_DNA"/>
</dbReference>
<keyword evidence="1" id="KW-0812">Transmembrane</keyword>
<keyword evidence="1" id="KW-0472">Membrane</keyword>
<dbReference type="RefSeq" id="WP_052884300.1">
    <property type="nucleotide sequence ID" value="NZ_CP009961.1"/>
</dbReference>
<dbReference type="KEGG" id="thf:MA03_05440"/>
<accession>A0A0F7FIS7</accession>
<evidence type="ECO:0000256" key="1">
    <source>
        <dbReference type="SAM" id="Phobius"/>
    </source>
</evidence>
<reference evidence="2 3" key="1">
    <citation type="journal article" date="2015" name="Stand. Genomic Sci.">
        <title>Complete genome sequence of and proposal of Thermofilum uzonense sp. nov. a novel hyperthermophilic crenarchaeon and emended description of the genus Thermofilum.</title>
        <authorList>
            <person name="Toshchakov S.V."/>
            <person name="Korzhenkov A.A."/>
            <person name="Samarov N.I."/>
            <person name="Mazunin I.O."/>
            <person name="Mozhey O.I."/>
            <person name="Shmyr I.S."/>
            <person name="Derbikova K.S."/>
            <person name="Taranov E.A."/>
            <person name="Dominova I.N."/>
            <person name="Bonch-Osmolovskaya E.A."/>
            <person name="Patrushev M.V."/>
            <person name="Podosokorskaya O.A."/>
            <person name="Kublanov I.V."/>
        </authorList>
    </citation>
    <scope>NUCLEOTIDE SEQUENCE [LARGE SCALE GENOMIC DNA]</scope>
    <source>
        <strain evidence="2 3">1807-2</strain>
    </source>
</reference>
<evidence type="ECO:0000313" key="2">
    <source>
        <dbReference type="EMBL" id="AKG38822.1"/>
    </source>
</evidence>
<proteinExistence type="predicted"/>
<dbReference type="PATRIC" id="fig|1550241.5.peg.1144"/>
<dbReference type="Proteomes" id="UP000067434">
    <property type="component" value="Chromosome"/>
</dbReference>
<dbReference type="AlphaFoldDB" id="A0A0F7FIS7"/>
<evidence type="ECO:0000313" key="3">
    <source>
        <dbReference type="Proteomes" id="UP000067434"/>
    </source>
</evidence>
<sequence length="166" mass="17998">MKSLVLLTGALILLLYSIYALYSFESSSKIGTQTTPTSTGPLKIAATEKHPEENTTTKEASTPLSGIPYVVSLTLILLPISLITLSMLTLVNYLRNREGRLGSLVRKLSLARSASLSSLVASLVSLLLNLFLDKPLISLLSLIVLLGSLVLYVRSRRALKTLNELL</sequence>
<dbReference type="GeneID" id="25401653"/>
<keyword evidence="1" id="KW-1133">Transmembrane helix</keyword>
<feature type="transmembrane region" description="Helical" evidence="1">
    <location>
        <begin position="136"/>
        <end position="153"/>
    </location>
</feature>
<dbReference type="HOGENOM" id="CLU_1599104_0_0_2"/>